<dbReference type="RefSeq" id="WP_219798434.1">
    <property type="nucleotide sequence ID" value="NZ_CP080095.1"/>
</dbReference>
<dbReference type="InterPro" id="IPR010982">
    <property type="entry name" value="Lambda_DNA-bd_dom_sf"/>
</dbReference>
<feature type="domain" description="HTH cro/C1-type" evidence="2">
    <location>
        <begin position="44"/>
        <end position="78"/>
    </location>
</feature>
<keyword evidence="4" id="KW-1185">Reference proteome</keyword>
<dbReference type="CDD" id="cd00093">
    <property type="entry name" value="HTH_XRE"/>
    <property type="match status" value="1"/>
</dbReference>
<dbReference type="Pfam" id="PF01381">
    <property type="entry name" value="HTH_3"/>
    <property type="match status" value="1"/>
</dbReference>
<protein>
    <submittedName>
        <fullName evidence="3">Helix-turn-helix domain-containing protein</fullName>
    </submittedName>
</protein>
<evidence type="ECO:0000256" key="1">
    <source>
        <dbReference type="SAM" id="MobiDB-lite"/>
    </source>
</evidence>
<organism evidence="3 4">
    <name type="scientific">Paraburkholderia edwinii</name>
    <dbReference type="NCBI Taxonomy" id="2861782"/>
    <lineage>
        <taxon>Bacteria</taxon>
        <taxon>Pseudomonadati</taxon>
        <taxon>Pseudomonadota</taxon>
        <taxon>Betaproteobacteria</taxon>
        <taxon>Burkholderiales</taxon>
        <taxon>Burkholderiaceae</taxon>
        <taxon>Paraburkholderia</taxon>
    </lineage>
</organism>
<dbReference type="SUPFAM" id="SSF47413">
    <property type="entry name" value="lambda repressor-like DNA-binding domains"/>
    <property type="match status" value="1"/>
</dbReference>
<gene>
    <name evidence="3" type="ORF">KZJ38_01275</name>
</gene>
<name>A0ABX8UJ47_9BURK</name>
<dbReference type="Proteomes" id="UP000826462">
    <property type="component" value="Chromosome 1"/>
</dbReference>
<reference evidence="3 4" key="1">
    <citation type="submission" date="2021-07" db="EMBL/GenBank/DDBJ databases">
        <title>Paraburkholderia edwinii protects Aspergillus sp. from phenazines by acting as a toxin sponge.</title>
        <authorList>
            <person name="Dahlstrom K.M."/>
            <person name="Newman D.K."/>
        </authorList>
    </citation>
    <scope>NUCLEOTIDE SEQUENCE [LARGE SCALE GENOMIC DNA]</scope>
    <source>
        <strain evidence="3 4">Pe01</strain>
    </source>
</reference>
<dbReference type="Gene3D" id="1.10.260.40">
    <property type="entry name" value="lambda repressor-like DNA-binding domains"/>
    <property type="match status" value="1"/>
</dbReference>
<dbReference type="InterPro" id="IPR001387">
    <property type="entry name" value="Cro/C1-type_HTH"/>
</dbReference>
<evidence type="ECO:0000313" key="3">
    <source>
        <dbReference type="EMBL" id="QYD69060.1"/>
    </source>
</evidence>
<proteinExistence type="predicted"/>
<feature type="region of interest" description="Disordered" evidence="1">
    <location>
        <begin position="80"/>
        <end position="113"/>
    </location>
</feature>
<evidence type="ECO:0000313" key="4">
    <source>
        <dbReference type="Proteomes" id="UP000826462"/>
    </source>
</evidence>
<dbReference type="EMBL" id="CP080095">
    <property type="protein sequence ID" value="QYD69060.1"/>
    <property type="molecule type" value="Genomic_DNA"/>
</dbReference>
<sequence length="147" mass="16904">MPTSYEKRAFSDRLKLALRRVPEKPDGPTELARFFNLRFEGDPVSTQTVDKWLKGRTIPKRDKLETLANALNVDLHWLQYGPSPKVTTTTKRKPKPVKPPPPPPPEEKYPTSAESLELANKIESLMPHHRYLVQELVAQFYGDVEEE</sequence>
<accession>A0ABX8UJ47</accession>
<evidence type="ECO:0000259" key="2">
    <source>
        <dbReference type="Pfam" id="PF01381"/>
    </source>
</evidence>